<evidence type="ECO:0000259" key="9">
    <source>
        <dbReference type="PROSITE" id="PS51767"/>
    </source>
</evidence>
<keyword evidence="2 7" id="KW-0645">Protease</keyword>
<dbReference type="PANTHER" id="PTHR47966:SF2">
    <property type="entry name" value="ASPERGILLOPEPSIN-1-RELATED"/>
    <property type="match status" value="1"/>
</dbReference>
<dbReference type="InterPro" id="IPR033121">
    <property type="entry name" value="PEPTIDASE_A1"/>
</dbReference>
<dbReference type="InterPro" id="IPR034163">
    <property type="entry name" value="Aspergillopepsin-like_cat_dom"/>
</dbReference>
<dbReference type="InterPro" id="IPR021109">
    <property type="entry name" value="Peptidase_aspartic_dom_sf"/>
</dbReference>
<feature type="domain" description="Peptidase A1" evidence="9">
    <location>
        <begin position="92"/>
        <end position="398"/>
    </location>
</feature>
<keyword evidence="11" id="KW-1185">Reference proteome</keyword>
<dbReference type="AlphaFoldDB" id="A0A384JQB9"/>
<dbReference type="KEGG" id="bfu:BCIN_08g03760"/>
<protein>
    <submittedName>
        <fullName evidence="10">Bcap10</fullName>
    </submittedName>
</protein>
<evidence type="ECO:0000256" key="4">
    <source>
        <dbReference type="ARBA" id="ARBA00022801"/>
    </source>
</evidence>
<keyword evidence="3 7" id="KW-0064">Aspartyl protease</keyword>
<feature type="active site" evidence="5">
    <location>
        <position position="108"/>
    </location>
</feature>
<comment type="similarity">
    <text evidence="1 7">Belongs to the peptidase A1 family.</text>
</comment>
<evidence type="ECO:0000256" key="6">
    <source>
        <dbReference type="PIRSR" id="PIRSR601461-2"/>
    </source>
</evidence>
<reference evidence="10 11" key="1">
    <citation type="journal article" date="2011" name="PLoS Genet.">
        <title>Genomic analysis of the necrotrophic fungal pathogens Sclerotinia sclerotiorum and Botrytis cinerea.</title>
        <authorList>
            <person name="Amselem J."/>
            <person name="Cuomo C.A."/>
            <person name="van Kan J.A."/>
            <person name="Viaud M."/>
            <person name="Benito E.P."/>
            <person name="Couloux A."/>
            <person name="Coutinho P.M."/>
            <person name="de Vries R.P."/>
            <person name="Dyer P.S."/>
            <person name="Fillinger S."/>
            <person name="Fournier E."/>
            <person name="Gout L."/>
            <person name="Hahn M."/>
            <person name="Kohn L."/>
            <person name="Lapalu N."/>
            <person name="Plummer K.M."/>
            <person name="Pradier J.M."/>
            <person name="Quevillon E."/>
            <person name="Sharon A."/>
            <person name="Simon A."/>
            <person name="ten Have A."/>
            <person name="Tudzynski B."/>
            <person name="Tudzynski P."/>
            <person name="Wincker P."/>
            <person name="Andrew M."/>
            <person name="Anthouard V."/>
            <person name="Beever R.E."/>
            <person name="Beffa R."/>
            <person name="Benoit I."/>
            <person name="Bouzid O."/>
            <person name="Brault B."/>
            <person name="Chen Z."/>
            <person name="Choquer M."/>
            <person name="Collemare J."/>
            <person name="Cotton P."/>
            <person name="Danchin E.G."/>
            <person name="Da Silva C."/>
            <person name="Gautier A."/>
            <person name="Giraud C."/>
            <person name="Giraud T."/>
            <person name="Gonzalez C."/>
            <person name="Grossetete S."/>
            <person name="Guldener U."/>
            <person name="Henrissat B."/>
            <person name="Howlett B.J."/>
            <person name="Kodira C."/>
            <person name="Kretschmer M."/>
            <person name="Lappartient A."/>
            <person name="Leroch M."/>
            <person name="Levis C."/>
            <person name="Mauceli E."/>
            <person name="Neuveglise C."/>
            <person name="Oeser B."/>
            <person name="Pearson M."/>
            <person name="Poulain J."/>
            <person name="Poussereau N."/>
            <person name="Quesneville H."/>
            <person name="Rascle C."/>
            <person name="Schumacher J."/>
            <person name="Segurens B."/>
            <person name="Sexton A."/>
            <person name="Silva E."/>
            <person name="Sirven C."/>
            <person name="Soanes D.M."/>
            <person name="Talbot N.J."/>
            <person name="Templeton M."/>
            <person name="Yandava C."/>
            <person name="Yarden O."/>
            <person name="Zeng Q."/>
            <person name="Rollins J.A."/>
            <person name="Lebrun M.H."/>
            <person name="Dickman M."/>
        </authorList>
    </citation>
    <scope>NUCLEOTIDE SEQUENCE [LARGE SCALE GENOMIC DNA]</scope>
    <source>
        <strain evidence="10 11">B05.10</strain>
    </source>
</reference>
<dbReference type="GO" id="GO:0004190">
    <property type="term" value="F:aspartic-type endopeptidase activity"/>
    <property type="evidence" value="ECO:0007669"/>
    <property type="project" value="UniProtKB-KW"/>
</dbReference>
<dbReference type="RefSeq" id="XP_001553961.1">
    <property type="nucleotide sequence ID" value="XM_001553911.2"/>
</dbReference>
<dbReference type="SUPFAM" id="SSF50630">
    <property type="entry name" value="Acid proteases"/>
    <property type="match status" value="1"/>
</dbReference>
<dbReference type="GeneID" id="5434483"/>
<dbReference type="InterPro" id="IPR001461">
    <property type="entry name" value="Aspartic_peptidase_A1"/>
</dbReference>
<name>A0A384JQB9_BOTFB</name>
<feature type="active site" evidence="5">
    <location>
        <position position="291"/>
    </location>
</feature>
<dbReference type="InterPro" id="IPR001969">
    <property type="entry name" value="Aspartic_peptidase_AS"/>
</dbReference>
<evidence type="ECO:0000256" key="2">
    <source>
        <dbReference type="ARBA" id="ARBA00022670"/>
    </source>
</evidence>
<reference evidence="10 11" key="2">
    <citation type="journal article" date="2012" name="Eukaryot. Cell">
        <title>Genome update of Botrytis cinerea strains B05.10 and T4.</title>
        <authorList>
            <person name="Staats M."/>
            <person name="van Kan J.A."/>
        </authorList>
    </citation>
    <scope>NUCLEOTIDE SEQUENCE [LARGE SCALE GENOMIC DNA]</scope>
    <source>
        <strain evidence="10 11">B05.10</strain>
    </source>
</reference>
<dbReference type="Proteomes" id="UP000001798">
    <property type="component" value="Chromosome 8"/>
</dbReference>
<dbReference type="VEuPathDB" id="FungiDB:Bcin08g03760"/>
<proteinExistence type="inferred from homology"/>
<evidence type="ECO:0000256" key="5">
    <source>
        <dbReference type="PIRSR" id="PIRSR601461-1"/>
    </source>
</evidence>
<keyword evidence="6" id="KW-1015">Disulfide bond</keyword>
<dbReference type="OMA" id="TKATFDW"/>
<keyword evidence="8" id="KW-0732">Signal</keyword>
<dbReference type="FunFam" id="2.40.70.10:FF:000026">
    <property type="entry name" value="Endothiapepsin"/>
    <property type="match status" value="1"/>
</dbReference>
<dbReference type="OrthoDB" id="2747330at2759"/>
<evidence type="ECO:0000313" key="10">
    <source>
        <dbReference type="EMBL" id="ATZ52733.1"/>
    </source>
</evidence>
<evidence type="ECO:0000313" key="11">
    <source>
        <dbReference type="Proteomes" id="UP000001798"/>
    </source>
</evidence>
<dbReference type="Gene3D" id="2.40.70.10">
    <property type="entry name" value="Acid Proteases"/>
    <property type="match status" value="2"/>
</dbReference>
<dbReference type="EMBL" id="CP009812">
    <property type="protein sequence ID" value="ATZ52733.1"/>
    <property type="molecule type" value="Genomic_DNA"/>
</dbReference>
<dbReference type="GO" id="GO:0006508">
    <property type="term" value="P:proteolysis"/>
    <property type="evidence" value="ECO:0007669"/>
    <property type="project" value="UniProtKB-KW"/>
</dbReference>
<feature type="signal peptide" evidence="8">
    <location>
        <begin position="1"/>
        <end position="17"/>
    </location>
</feature>
<keyword evidence="4 7" id="KW-0378">Hydrolase</keyword>
<dbReference type="PROSITE" id="PS51767">
    <property type="entry name" value="PEPTIDASE_A1"/>
    <property type="match status" value="1"/>
</dbReference>
<evidence type="ECO:0000256" key="8">
    <source>
        <dbReference type="SAM" id="SignalP"/>
    </source>
</evidence>
<organism evidence="10 11">
    <name type="scientific">Botryotinia fuckeliana (strain B05.10)</name>
    <name type="common">Noble rot fungus</name>
    <name type="synonym">Botrytis cinerea</name>
    <dbReference type="NCBI Taxonomy" id="332648"/>
    <lineage>
        <taxon>Eukaryota</taxon>
        <taxon>Fungi</taxon>
        <taxon>Dikarya</taxon>
        <taxon>Ascomycota</taxon>
        <taxon>Pezizomycotina</taxon>
        <taxon>Leotiomycetes</taxon>
        <taxon>Helotiales</taxon>
        <taxon>Sclerotiniaceae</taxon>
        <taxon>Botrytis</taxon>
    </lineage>
</organism>
<feature type="chain" id="PRO_5016938384" evidence="8">
    <location>
        <begin position="18"/>
        <end position="403"/>
    </location>
</feature>
<accession>A0A384JQB9</accession>
<evidence type="ECO:0000256" key="7">
    <source>
        <dbReference type="RuleBase" id="RU000454"/>
    </source>
</evidence>
<dbReference type="PROSITE" id="PS00141">
    <property type="entry name" value="ASP_PROTEASE"/>
    <property type="match status" value="1"/>
</dbReference>
<sequence length="403" mass="42101">MFSHITAFLALGAIAQAAPAPAPSASSSGSASHSVTAIRNPNYVRNGTASLLKAYAKYHLQPTQPMSDAFMSALQKRQDSSAPAFPVDGVEYLVPTTVGGQTLNLDLDTGSADLWVFSSLLAASSREGHDIYTSSKSSTFKDLPGYTWSIQYADGSGASGTVGTDTVKIGETTVTGQAVELANRVSSSFVSDESDGLIGMAFSKINTVQPISQSTFFDNAESSLSSPLFAAYLPLGADGAYDFGYTDSSKYSGNITYTPVDSRDGFWEFPSTSYKVGSTTHKLSGFTGIADTGTTLILMSDAVNTAYYAQVPGSMYSSSYGGYVFPCGVTLPTLSFKIGPTDYATIPGSLMNFAVATGNTCYGSLQSVGGGNQSIYGDVFFNAYYGVFDKSGPSFGFATIASA</sequence>
<evidence type="ECO:0000256" key="1">
    <source>
        <dbReference type="ARBA" id="ARBA00007447"/>
    </source>
</evidence>
<evidence type="ECO:0000256" key="3">
    <source>
        <dbReference type="ARBA" id="ARBA00022750"/>
    </source>
</evidence>
<gene>
    <name evidence="10" type="primary">Bcap10</name>
    <name evidence="10" type="ORF">BCIN_08g03760</name>
</gene>
<dbReference type="Pfam" id="PF00026">
    <property type="entry name" value="Asp"/>
    <property type="match status" value="1"/>
</dbReference>
<dbReference type="PRINTS" id="PR00792">
    <property type="entry name" value="PEPSIN"/>
</dbReference>
<feature type="disulfide bond" evidence="6">
    <location>
        <begin position="327"/>
        <end position="361"/>
    </location>
</feature>
<dbReference type="PANTHER" id="PTHR47966">
    <property type="entry name" value="BETA-SITE APP-CLEAVING ENZYME, ISOFORM A-RELATED"/>
    <property type="match status" value="1"/>
</dbReference>
<dbReference type="CDD" id="cd06097">
    <property type="entry name" value="Aspergillopepsin_like"/>
    <property type="match status" value="1"/>
</dbReference>
<dbReference type="FunFam" id="2.40.70.10:FF:000024">
    <property type="entry name" value="Endothiapepsin"/>
    <property type="match status" value="1"/>
</dbReference>
<reference evidence="10 11" key="3">
    <citation type="journal article" date="2017" name="Mol. Plant Pathol.">
        <title>A gapless genome sequence of the fungus Botrytis cinerea.</title>
        <authorList>
            <person name="Van Kan J.A."/>
            <person name="Stassen J.H."/>
            <person name="Mosbach A."/>
            <person name="Van Der Lee T.A."/>
            <person name="Faino L."/>
            <person name="Farmer A.D."/>
            <person name="Papasotiriou D.G."/>
            <person name="Zhou S."/>
            <person name="Seidl M.F."/>
            <person name="Cottam E."/>
            <person name="Edel D."/>
            <person name="Hahn M."/>
            <person name="Schwartz D.C."/>
            <person name="Dietrich R.A."/>
            <person name="Widdison S."/>
            <person name="Scalliet G."/>
        </authorList>
    </citation>
    <scope>NUCLEOTIDE SEQUENCE [LARGE SCALE GENOMIC DNA]</scope>
    <source>
        <strain evidence="10 11">B05.10</strain>
    </source>
</reference>